<name>A0A0X9H2Y1_9BBAC</name>
<dbReference type="EMBL" id="KU593505">
    <property type="protein sequence ID" value="AMF83823.1"/>
    <property type="molecule type" value="Genomic_DNA"/>
</dbReference>
<dbReference type="KEGG" id="vg:26855097"/>
<accession>A0A0X9H2Y1</accession>
<dbReference type="RefSeq" id="YP_009229990.1">
    <property type="nucleotide sequence ID" value="NC_029304.2"/>
</dbReference>
<reference evidence="2 3" key="1">
    <citation type="journal article" date="2015" name="Virol. Sin.">
        <title>Genome sequencing and analysis of a granulovirus isolated from the Asiatic rice leafroller, Cnaphalocrocis medinalis.</title>
        <authorList>
            <person name="Zhang S."/>
            <person name="Zhu Z."/>
            <person name="Sun S."/>
            <person name="Chen Q."/>
            <person name="Deng F."/>
            <person name="Yang K."/>
        </authorList>
    </citation>
    <scope>NUCLEOTIDE SEQUENCE [LARGE SCALE GENOMIC DNA]</scope>
    <source>
        <strain evidence="2 3">Enping</strain>
    </source>
</reference>
<dbReference type="OrthoDB" id="16714at10239"/>
<reference evidence="2" key="3">
    <citation type="submission" date="2016-01" db="EMBL/GenBank/DDBJ databases">
        <authorList>
            <person name="McClelland M."/>
            <person name="Jain A."/>
            <person name="Saraogi P."/>
            <person name="Mendelson R."/>
            <person name="Westerman R."/>
            <person name="SanMiguel P."/>
            <person name="Csonka L."/>
        </authorList>
    </citation>
    <scope>NUCLEOTIDE SEQUENCE</scope>
    <source>
        <strain evidence="2">Enping</strain>
    </source>
</reference>
<reference evidence="1" key="2">
    <citation type="journal article" date="2016" name="PLoS ONE">
        <title>Genome of Cnaphalocrocis medinalis Granulovirus, the First Crambidae-Infecting Betabaculovirus Isolated from Rice Leaffolder to Sequenced.</title>
        <authorList>
            <person name="Han G."/>
            <person name="Xu J."/>
            <person name="Liu Q."/>
            <person name="Li C."/>
            <person name="Xu H."/>
            <person name="Lu Z."/>
        </authorList>
    </citation>
    <scope>NUCLEOTIDE SEQUENCE</scope>
</reference>
<organism evidence="1">
    <name type="scientific">Cnaphalocrocis medinalis granulovirus</name>
    <dbReference type="NCBI Taxonomy" id="1750712"/>
    <lineage>
        <taxon>Viruses</taxon>
        <taxon>Viruses incertae sedis</taxon>
        <taxon>Naldaviricetes</taxon>
        <taxon>Lefavirales</taxon>
        <taxon>Baculoviridae</taxon>
        <taxon>Betabaculovirus</taxon>
        <taxon>Betabaculovirus cnamedinalis</taxon>
    </lineage>
</organism>
<keyword evidence="3" id="KW-1185">Reference proteome</keyword>
<evidence type="ECO:0000313" key="1">
    <source>
        <dbReference type="EMBL" id="ALN42011.1"/>
    </source>
</evidence>
<dbReference type="GeneID" id="26855097"/>
<dbReference type="Proteomes" id="UP000202719">
    <property type="component" value="Segment"/>
</dbReference>
<evidence type="ECO:0000313" key="3">
    <source>
        <dbReference type="Proteomes" id="UP000202719"/>
    </source>
</evidence>
<dbReference type="Pfam" id="PF04798">
    <property type="entry name" value="Baculo_19"/>
    <property type="match status" value="1"/>
</dbReference>
<dbReference type="EMBL" id="KP658210">
    <property type="protein sequence ID" value="ALN42011.1"/>
    <property type="molecule type" value="Genomic_DNA"/>
</dbReference>
<dbReference type="InterPro" id="IPR006883">
    <property type="entry name" value="AcMNPV_PIF-4"/>
</dbReference>
<protein>
    <submittedName>
        <fullName evidence="1">Odv-e28</fullName>
    </submittedName>
    <submittedName>
        <fullName evidence="2">Pif-4</fullName>
    </submittedName>
</protein>
<sequence length="112" mass="12990">MERNNDRLFVIEPNQTVLYNTMGKLYYYFEGATSRSLCPNQESPVVRIAPVDINAININGIFNITCSPTTSLGLYNYFKSNSLQWSIPLFKYQHTIIDTINYLIHNGYVHLY</sequence>
<evidence type="ECO:0000313" key="2">
    <source>
        <dbReference type="EMBL" id="AMF83823.1"/>
    </source>
</evidence>
<proteinExistence type="predicted"/>